<dbReference type="Proteomes" id="UP001060085">
    <property type="component" value="Linkage Group LG03"/>
</dbReference>
<evidence type="ECO:0000313" key="2">
    <source>
        <dbReference type="Proteomes" id="UP001060085"/>
    </source>
</evidence>
<protein>
    <submittedName>
        <fullName evidence="1">Uncharacterized protein</fullName>
    </submittedName>
</protein>
<comment type="caution">
    <text evidence="1">The sequence shown here is derived from an EMBL/GenBank/DDBJ whole genome shotgun (WGS) entry which is preliminary data.</text>
</comment>
<evidence type="ECO:0000313" key="1">
    <source>
        <dbReference type="EMBL" id="KAI5673948.1"/>
    </source>
</evidence>
<name>A0ACC0BMX7_CATRO</name>
<keyword evidence="2" id="KW-1185">Reference proteome</keyword>
<gene>
    <name evidence="1" type="ORF">M9H77_14312</name>
</gene>
<sequence length="84" mass="9216">MLGRYTLDVDPVDRGHSTVGGLGPRWYYMGSLARAVQGSLVKTASRFTSMVALMKGTLETQPQVMTRRRWVGSANRSVKDPGNS</sequence>
<proteinExistence type="predicted"/>
<reference evidence="2" key="1">
    <citation type="journal article" date="2023" name="Nat. Plants">
        <title>Single-cell RNA sequencing provides a high-resolution roadmap for understanding the multicellular compartmentation of specialized metabolism.</title>
        <authorList>
            <person name="Sun S."/>
            <person name="Shen X."/>
            <person name="Li Y."/>
            <person name="Li Y."/>
            <person name="Wang S."/>
            <person name="Li R."/>
            <person name="Zhang H."/>
            <person name="Shen G."/>
            <person name="Guo B."/>
            <person name="Wei J."/>
            <person name="Xu J."/>
            <person name="St-Pierre B."/>
            <person name="Chen S."/>
            <person name="Sun C."/>
        </authorList>
    </citation>
    <scope>NUCLEOTIDE SEQUENCE [LARGE SCALE GENOMIC DNA]</scope>
</reference>
<accession>A0ACC0BMX7</accession>
<dbReference type="EMBL" id="CM044703">
    <property type="protein sequence ID" value="KAI5673948.1"/>
    <property type="molecule type" value="Genomic_DNA"/>
</dbReference>
<organism evidence="1 2">
    <name type="scientific">Catharanthus roseus</name>
    <name type="common">Madagascar periwinkle</name>
    <name type="synonym">Vinca rosea</name>
    <dbReference type="NCBI Taxonomy" id="4058"/>
    <lineage>
        <taxon>Eukaryota</taxon>
        <taxon>Viridiplantae</taxon>
        <taxon>Streptophyta</taxon>
        <taxon>Embryophyta</taxon>
        <taxon>Tracheophyta</taxon>
        <taxon>Spermatophyta</taxon>
        <taxon>Magnoliopsida</taxon>
        <taxon>eudicotyledons</taxon>
        <taxon>Gunneridae</taxon>
        <taxon>Pentapetalae</taxon>
        <taxon>asterids</taxon>
        <taxon>lamiids</taxon>
        <taxon>Gentianales</taxon>
        <taxon>Apocynaceae</taxon>
        <taxon>Rauvolfioideae</taxon>
        <taxon>Vinceae</taxon>
        <taxon>Catharanthinae</taxon>
        <taxon>Catharanthus</taxon>
    </lineage>
</organism>